<proteinExistence type="predicted"/>
<dbReference type="Proteomes" id="UP000735302">
    <property type="component" value="Unassembled WGS sequence"/>
</dbReference>
<feature type="compositionally biased region" description="Polar residues" evidence="1">
    <location>
        <begin position="53"/>
        <end position="71"/>
    </location>
</feature>
<reference evidence="2 3" key="1">
    <citation type="journal article" date="2021" name="Elife">
        <title>Chloroplast acquisition without the gene transfer in kleptoplastic sea slugs, Plakobranchus ocellatus.</title>
        <authorList>
            <person name="Maeda T."/>
            <person name="Takahashi S."/>
            <person name="Yoshida T."/>
            <person name="Shimamura S."/>
            <person name="Takaki Y."/>
            <person name="Nagai Y."/>
            <person name="Toyoda A."/>
            <person name="Suzuki Y."/>
            <person name="Arimoto A."/>
            <person name="Ishii H."/>
            <person name="Satoh N."/>
            <person name="Nishiyama T."/>
            <person name="Hasebe M."/>
            <person name="Maruyama T."/>
            <person name="Minagawa J."/>
            <person name="Obokata J."/>
            <person name="Shigenobu S."/>
        </authorList>
    </citation>
    <scope>NUCLEOTIDE SEQUENCE [LARGE SCALE GENOMIC DNA]</scope>
</reference>
<sequence>MVGLPLQCVVCVGKEANRFCSVVLMPGNDHVTSHRMGYDAPERNPMTARKGTMSRQQTSFAFASSKPSSRR</sequence>
<keyword evidence="3" id="KW-1185">Reference proteome</keyword>
<comment type="caution">
    <text evidence="2">The sequence shown here is derived from an EMBL/GenBank/DDBJ whole genome shotgun (WGS) entry which is preliminary data.</text>
</comment>
<evidence type="ECO:0000256" key="1">
    <source>
        <dbReference type="SAM" id="MobiDB-lite"/>
    </source>
</evidence>
<protein>
    <submittedName>
        <fullName evidence="2">Uncharacterized protein</fullName>
    </submittedName>
</protein>
<dbReference type="EMBL" id="BLXT01002015">
    <property type="protein sequence ID" value="GFN90251.1"/>
    <property type="molecule type" value="Genomic_DNA"/>
</dbReference>
<evidence type="ECO:0000313" key="2">
    <source>
        <dbReference type="EMBL" id="GFN90251.1"/>
    </source>
</evidence>
<evidence type="ECO:0000313" key="3">
    <source>
        <dbReference type="Proteomes" id="UP000735302"/>
    </source>
</evidence>
<dbReference type="AlphaFoldDB" id="A0AAV3Z6V0"/>
<accession>A0AAV3Z6V0</accession>
<gene>
    <name evidence="2" type="ORF">PoB_001675700</name>
</gene>
<feature type="region of interest" description="Disordered" evidence="1">
    <location>
        <begin position="31"/>
        <end position="71"/>
    </location>
</feature>
<name>A0AAV3Z6V0_9GAST</name>
<organism evidence="2 3">
    <name type="scientific">Plakobranchus ocellatus</name>
    <dbReference type="NCBI Taxonomy" id="259542"/>
    <lineage>
        <taxon>Eukaryota</taxon>
        <taxon>Metazoa</taxon>
        <taxon>Spiralia</taxon>
        <taxon>Lophotrochozoa</taxon>
        <taxon>Mollusca</taxon>
        <taxon>Gastropoda</taxon>
        <taxon>Heterobranchia</taxon>
        <taxon>Euthyneura</taxon>
        <taxon>Panpulmonata</taxon>
        <taxon>Sacoglossa</taxon>
        <taxon>Placobranchoidea</taxon>
        <taxon>Plakobranchidae</taxon>
        <taxon>Plakobranchus</taxon>
    </lineage>
</organism>